<dbReference type="InterPro" id="IPR036280">
    <property type="entry name" value="Multihaem_cyt_sf"/>
</dbReference>
<name>I4AAR0_DESDJ</name>
<dbReference type="AlphaFoldDB" id="I4AAR0"/>
<sequence length="282" mass="30619" precursor="true">MSEERDMSRRKFLKSGILAAGALAVGTSVFHTQAAEAAQLPSGEHCEPPSFPYPYVQLDPEKAKLDGYGGYGKSKCSYGVFEAVIGQLKEKVGYPYTHVPTQVLGWGGTGGGGWGTLCGALIGAATAINYTMEKKDADKVVSELFGWYCDFAFPEFMPAAGKALEYEGPIEKSVAKSPLCHVSVSVWCDASGLKAESKARSERCARITADVAAKTVELLNQFHSNNFKAVYKNEVVDDCMMCHGKGHSLENTRGMMDCAQCHTDVDPDNLVDHIKRSWNILK</sequence>
<gene>
    <name evidence="1" type="ordered locus">Desde_2732</name>
</gene>
<dbReference type="HOGENOM" id="CLU_063015_0_0_9"/>
<reference evidence="2" key="1">
    <citation type="submission" date="2012-06" db="EMBL/GenBank/DDBJ databases">
        <title>Complete sequence of Desulfitobacterium dehalogenans ATCC 51507.</title>
        <authorList>
            <person name="Lucas S."/>
            <person name="Han J."/>
            <person name="Lapidus A."/>
            <person name="Cheng J.-F."/>
            <person name="Goodwin L."/>
            <person name="Pitluck S."/>
            <person name="Peters L."/>
            <person name="Ovchinnikova G."/>
            <person name="Teshima H."/>
            <person name="Detter J.C."/>
            <person name="Han C."/>
            <person name="Tapia R."/>
            <person name="Land M."/>
            <person name="Hauser L."/>
            <person name="Kyrpides N."/>
            <person name="Ivanova N."/>
            <person name="Pagani I."/>
            <person name="Kruse T."/>
            <person name="de Vos W.M."/>
            <person name="Smidt H."/>
            <person name="Woyke T."/>
        </authorList>
    </citation>
    <scope>NUCLEOTIDE SEQUENCE [LARGE SCALE GENOMIC DNA]</scope>
    <source>
        <strain evidence="2">ATCC 51507 / DSM 9161 / JW/IU-DC1</strain>
    </source>
</reference>
<dbReference type="eggNOG" id="ENOG50320QR">
    <property type="taxonomic scope" value="Bacteria"/>
</dbReference>
<dbReference type="Proteomes" id="UP000006053">
    <property type="component" value="Chromosome"/>
</dbReference>
<dbReference type="PROSITE" id="PS51318">
    <property type="entry name" value="TAT"/>
    <property type="match status" value="1"/>
</dbReference>
<dbReference type="STRING" id="756499.Desde_2732"/>
<proteinExistence type="predicted"/>
<evidence type="ECO:0000313" key="1">
    <source>
        <dbReference type="EMBL" id="AFM01045.1"/>
    </source>
</evidence>
<dbReference type="InterPro" id="IPR006311">
    <property type="entry name" value="TAT_signal"/>
</dbReference>
<dbReference type="InterPro" id="IPR019546">
    <property type="entry name" value="TAT_signal_bac_arc"/>
</dbReference>
<reference evidence="1 2" key="2">
    <citation type="journal article" date="2015" name="J. Bacteriol.">
        <title>Genomic, proteomic, and biochemical analysis of the organohalide respiratory pathway in Desulfitobacterium dehalogenans.</title>
        <authorList>
            <person name="Kruse T."/>
            <person name="van de Pas B.A."/>
            <person name="Atteia A."/>
            <person name="Krab K."/>
            <person name="Hagen W.R."/>
            <person name="Goodwin L."/>
            <person name="Chain P."/>
            <person name="Boeren S."/>
            <person name="Maphosa F."/>
            <person name="Schraa G."/>
            <person name="de Vos W.M."/>
            <person name="van der Oost J."/>
            <person name="Smidt H."/>
            <person name="Stams A.J."/>
        </authorList>
    </citation>
    <scope>NUCLEOTIDE SEQUENCE [LARGE SCALE GENOMIC DNA]</scope>
    <source>
        <strain evidence="2">ATCC 51507 / DSM 9161 / JW/IU-DC1</strain>
    </source>
</reference>
<organism evidence="1 2">
    <name type="scientific">Desulfitobacterium dehalogenans (strain ATCC 51507 / DSM 9161 / JW/IU-DC1)</name>
    <dbReference type="NCBI Taxonomy" id="756499"/>
    <lineage>
        <taxon>Bacteria</taxon>
        <taxon>Bacillati</taxon>
        <taxon>Bacillota</taxon>
        <taxon>Clostridia</taxon>
        <taxon>Eubacteriales</taxon>
        <taxon>Desulfitobacteriaceae</taxon>
        <taxon>Desulfitobacterium</taxon>
    </lineage>
</organism>
<dbReference type="EMBL" id="CP003348">
    <property type="protein sequence ID" value="AFM01045.1"/>
    <property type="molecule type" value="Genomic_DNA"/>
</dbReference>
<dbReference type="Pfam" id="PF09719">
    <property type="entry name" value="C_GCAxxG_C_C"/>
    <property type="match status" value="1"/>
</dbReference>
<dbReference type="KEGG" id="ddh:Desde_2732"/>
<accession>I4AAR0</accession>
<dbReference type="InterPro" id="IPR010181">
    <property type="entry name" value="CGCAxxGCC_motif"/>
</dbReference>
<protein>
    <submittedName>
        <fullName evidence="1">Putative redox-active protein (C_GCAxxG_C_C)</fullName>
    </submittedName>
</protein>
<dbReference type="OrthoDB" id="5430146at2"/>
<dbReference type="RefSeq" id="WP_014794525.1">
    <property type="nucleotide sequence ID" value="NC_018017.1"/>
</dbReference>
<dbReference type="SUPFAM" id="SSF48695">
    <property type="entry name" value="Multiheme cytochromes"/>
    <property type="match status" value="1"/>
</dbReference>
<evidence type="ECO:0000313" key="2">
    <source>
        <dbReference type="Proteomes" id="UP000006053"/>
    </source>
</evidence>
<dbReference type="NCBIfam" id="TIGR01409">
    <property type="entry name" value="TAT_signal_seq"/>
    <property type="match status" value="1"/>
</dbReference>
<keyword evidence="2" id="KW-1185">Reference proteome</keyword>